<reference evidence="1 2" key="1">
    <citation type="journal article" date="2021" name="Arch.">
        <title>Characterization of bacteriophage T7-Ah reveals its lytic activity against a subset of both mesophilic and psychrophilic Aeromonas salmonicida strains.</title>
        <authorList>
            <person name="Leduc G.R."/>
            <person name="Paquet V.E."/>
            <person name="Vincent A.T."/>
            <person name="Charette S.J."/>
        </authorList>
    </citation>
    <scope>NUCLEOTIDE SEQUENCE [LARGE SCALE GENOMIC DNA]</scope>
</reference>
<keyword evidence="2" id="KW-1185">Reference proteome</keyword>
<evidence type="ECO:0000313" key="2">
    <source>
        <dbReference type="Proteomes" id="UP000595970"/>
    </source>
</evidence>
<organism evidence="1 2">
    <name type="scientific">Aeromonas phage T7-Ah</name>
    <dbReference type="NCBI Taxonomy" id="2759196"/>
    <lineage>
        <taxon>Viruses</taxon>
        <taxon>Duplodnaviria</taxon>
        <taxon>Heunggongvirae</taxon>
        <taxon>Uroviricota</taxon>
        <taxon>Caudoviricetes</taxon>
        <taxon>Autographivirales</taxon>
        <taxon>Autotranscriptaviridae</taxon>
        <taxon>Studiervirinae</taxon>
        <taxon>Armandvirus</taxon>
        <taxon>Armandvirus T7Ah</taxon>
    </lineage>
</organism>
<sequence>MSTQYDCPHSCNRCGGENIVKSDPFPPYGSGETETKCCKCGFEDYWSFGFFMSSAYGLSECQKYSFDHN</sequence>
<proteinExistence type="predicted"/>
<accession>A0A7S6HSB9</accession>
<protein>
    <submittedName>
        <fullName evidence="1">Uncharacterized protein</fullName>
    </submittedName>
</protein>
<evidence type="ECO:0000313" key="1">
    <source>
        <dbReference type="EMBL" id="QOC54767.1"/>
    </source>
</evidence>
<dbReference type="EMBL" id="MT740748">
    <property type="protein sequence ID" value="QOC54767.1"/>
    <property type="molecule type" value="Genomic_DNA"/>
</dbReference>
<dbReference type="Proteomes" id="UP000595970">
    <property type="component" value="Segment"/>
</dbReference>
<name>A0A7S6HSB9_9CAUD</name>